<evidence type="ECO:0000313" key="2">
    <source>
        <dbReference type="EMBL" id="PPQ90733.1"/>
    </source>
</evidence>
<gene>
    <name evidence="2" type="ORF">CVT25_010170</name>
</gene>
<dbReference type="InParanoid" id="A0A409XIX9"/>
<dbReference type="Pfam" id="PF12770">
    <property type="entry name" value="CHAT"/>
    <property type="match status" value="1"/>
</dbReference>
<protein>
    <recommendedName>
        <fullName evidence="1">CHAT domain-containing protein</fullName>
    </recommendedName>
</protein>
<dbReference type="OrthoDB" id="9991317at2759"/>
<feature type="domain" description="CHAT" evidence="1">
    <location>
        <begin position="2"/>
        <end position="114"/>
    </location>
</feature>
<evidence type="ECO:0000259" key="1">
    <source>
        <dbReference type="Pfam" id="PF12770"/>
    </source>
</evidence>
<proteinExistence type="predicted"/>
<organism evidence="2 3">
    <name type="scientific">Psilocybe cyanescens</name>
    <dbReference type="NCBI Taxonomy" id="93625"/>
    <lineage>
        <taxon>Eukaryota</taxon>
        <taxon>Fungi</taxon>
        <taxon>Dikarya</taxon>
        <taxon>Basidiomycota</taxon>
        <taxon>Agaricomycotina</taxon>
        <taxon>Agaricomycetes</taxon>
        <taxon>Agaricomycetidae</taxon>
        <taxon>Agaricales</taxon>
        <taxon>Agaricineae</taxon>
        <taxon>Strophariaceae</taxon>
        <taxon>Psilocybe</taxon>
    </lineage>
</organism>
<dbReference type="InterPro" id="IPR024983">
    <property type="entry name" value="CHAT_dom"/>
</dbReference>
<dbReference type="AlphaFoldDB" id="A0A409XIX9"/>
<accession>A0A409XIX9</accession>
<dbReference type="EMBL" id="NHYD01001550">
    <property type="protein sequence ID" value="PPQ90733.1"/>
    <property type="molecule type" value="Genomic_DNA"/>
</dbReference>
<dbReference type="STRING" id="93625.A0A409XIX9"/>
<reference evidence="2 3" key="1">
    <citation type="journal article" date="2018" name="Evol. Lett.">
        <title>Horizontal gene cluster transfer increased hallucinogenic mushroom diversity.</title>
        <authorList>
            <person name="Reynolds H.T."/>
            <person name="Vijayakumar V."/>
            <person name="Gluck-Thaler E."/>
            <person name="Korotkin H.B."/>
            <person name="Matheny P.B."/>
            <person name="Slot J.C."/>
        </authorList>
    </citation>
    <scope>NUCLEOTIDE SEQUENCE [LARGE SCALE GENOMIC DNA]</scope>
    <source>
        <strain evidence="2 3">2631</strain>
    </source>
</reference>
<keyword evidence="3" id="KW-1185">Reference proteome</keyword>
<sequence length="115" mass="12524">MKGADLAFLSACQTSTGDEKLSEEAVHLAGGMLAAGYKDVVATMWSIKDSYGPKLAEAFYKNLLSYKVEDETGSKRLSSEGAAHALHYATQEMQKTLDNSESSLLMWVPFVHFGL</sequence>
<comment type="caution">
    <text evidence="2">The sequence shown here is derived from an EMBL/GenBank/DDBJ whole genome shotgun (WGS) entry which is preliminary data.</text>
</comment>
<name>A0A409XIX9_PSICY</name>
<evidence type="ECO:0000313" key="3">
    <source>
        <dbReference type="Proteomes" id="UP000283269"/>
    </source>
</evidence>
<dbReference type="Proteomes" id="UP000283269">
    <property type="component" value="Unassembled WGS sequence"/>
</dbReference>